<evidence type="ECO:0000256" key="3">
    <source>
        <dbReference type="ARBA" id="ARBA00022475"/>
    </source>
</evidence>
<comment type="caution">
    <text evidence="10">The sequence shown here is derived from an EMBL/GenBank/DDBJ whole genome shotgun (WGS) entry which is preliminary data.</text>
</comment>
<dbReference type="InterPro" id="IPR020846">
    <property type="entry name" value="MFS_dom"/>
</dbReference>
<dbReference type="Proteomes" id="UP001602245">
    <property type="component" value="Unassembled WGS sequence"/>
</dbReference>
<feature type="transmembrane region" description="Helical" evidence="8">
    <location>
        <begin position="181"/>
        <end position="202"/>
    </location>
</feature>
<dbReference type="EMBL" id="JBIAZU010000010">
    <property type="protein sequence ID" value="MFF5297064.1"/>
    <property type="molecule type" value="Genomic_DNA"/>
</dbReference>
<dbReference type="Pfam" id="PF07690">
    <property type="entry name" value="MFS_1"/>
    <property type="match status" value="1"/>
</dbReference>
<keyword evidence="4 8" id="KW-0812">Transmembrane</keyword>
<dbReference type="InterPro" id="IPR051084">
    <property type="entry name" value="H+-coupled_symporters"/>
</dbReference>
<feature type="transmembrane region" description="Helical" evidence="8">
    <location>
        <begin position="232"/>
        <end position="253"/>
    </location>
</feature>
<evidence type="ECO:0000256" key="2">
    <source>
        <dbReference type="ARBA" id="ARBA00022448"/>
    </source>
</evidence>
<keyword evidence="7 8" id="KW-0472">Membrane</keyword>
<evidence type="ECO:0000313" key="11">
    <source>
        <dbReference type="Proteomes" id="UP001602245"/>
    </source>
</evidence>
<evidence type="ECO:0000256" key="6">
    <source>
        <dbReference type="ARBA" id="ARBA00022989"/>
    </source>
</evidence>
<protein>
    <submittedName>
        <fullName evidence="10">MFS transporter</fullName>
    </submittedName>
</protein>
<feature type="transmembrane region" description="Helical" evidence="8">
    <location>
        <begin position="156"/>
        <end position="175"/>
    </location>
</feature>
<keyword evidence="2" id="KW-0813">Transport</keyword>
<evidence type="ECO:0000313" key="10">
    <source>
        <dbReference type="EMBL" id="MFF5297064.1"/>
    </source>
</evidence>
<feature type="transmembrane region" description="Helical" evidence="8">
    <location>
        <begin position="296"/>
        <end position="316"/>
    </location>
</feature>
<feature type="transmembrane region" description="Helical" evidence="8">
    <location>
        <begin position="328"/>
        <end position="348"/>
    </location>
</feature>
<name>A0ABW6WUY5_9ACTN</name>
<evidence type="ECO:0000256" key="8">
    <source>
        <dbReference type="SAM" id="Phobius"/>
    </source>
</evidence>
<dbReference type="PROSITE" id="PS50850">
    <property type="entry name" value="MFS"/>
    <property type="match status" value="1"/>
</dbReference>
<keyword evidence="3" id="KW-1003">Cell membrane</keyword>
<dbReference type="InterPro" id="IPR011701">
    <property type="entry name" value="MFS"/>
</dbReference>
<comment type="subcellular location">
    <subcellularLocation>
        <location evidence="1">Cell membrane</location>
        <topology evidence="1">Multi-pass membrane protein</topology>
    </subcellularLocation>
</comment>
<feature type="transmembrane region" description="Helical" evidence="8">
    <location>
        <begin position="111"/>
        <end position="135"/>
    </location>
</feature>
<dbReference type="SUPFAM" id="SSF103473">
    <property type="entry name" value="MFS general substrate transporter"/>
    <property type="match status" value="1"/>
</dbReference>
<feature type="domain" description="Major facilitator superfamily (MFS) profile" evidence="9">
    <location>
        <begin position="9"/>
        <end position="416"/>
    </location>
</feature>
<feature type="transmembrane region" description="Helical" evidence="8">
    <location>
        <begin position="389"/>
        <end position="410"/>
    </location>
</feature>
<evidence type="ECO:0000256" key="4">
    <source>
        <dbReference type="ARBA" id="ARBA00022692"/>
    </source>
</evidence>
<feature type="transmembrane region" description="Helical" evidence="8">
    <location>
        <begin position="360"/>
        <end position="383"/>
    </location>
</feature>
<evidence type="ECO:0000256" key="5">
    <source>
        <dbReference type="ARBA" id="ARBA00022847"/>
    </source>
</evidence>
<reference evidence="10 11" key="1">
    <citation type="submission" date="2024-10" db="EMBL/GenBank/DDBJ databases">
        <title>The Natural Products Discovery Center: Release of the First 8490 Sequenced Strains for Exploring Actinobacteria Biosynthetic Diversity.</title>
        <authorList>
            <person name="Kalkreuter E."/>
            <person name="Kautsar S.A."/>
            <person name="Yang D."/>
            <person name="Bader C.D."/>
            <person name="Teijaro C.N."/>
            <person name="Fluegel L."/>
            <person name="Davis C.M."/>
            <person name="Simpson J.R."/>
            <person name="Lauterbach L."/>
            <person name="Steele A.D."/>
            <person name="Gui C."/>
            <person name="Meng S."/>
            <person name="Li G."/>
            <person name="Viehrig K."/>
            <person name="Ye F."/>
            <person name="Su P."/>
            <person name="Kiefer A.F."/>
            <person name="Nichols A."/>
            <person name="Cepeda A.J."/>
            <person name="Yan W."/>
            <person name="Fan B."/>
            <person name="Jiang Y."/>
            <person name="Adhikari A."/>
            <person name="Zheng C.-J."/>
            <person name="Schuster L."/>
            <person name="Cowan T.M."/>
            <person name="Smanski M.J."/>
            <person name="Chevrette M.G."/>
            <person name="De Carvalho L.P.S."/>
            <person name="Shen B."/>
        </authorList>
    </citation>
    <scope>NUCLEOTIDE SEQUENCE [LARGE SCALE GENOMIC DNA]</scope>
    <source>
        <strain evidence="10 11">NPDC000087</strain>
    </source>
</reference>
<proteinExistence type="predicted"/>
<dbReference type="Gene3D" id="1.20.1250.20">
    <property type="entry name" value="MFS general substrate transporter like domains"/>
    <property type="match status" value="2"/>
</dbReference>
<feature type="transmembrane region" description="Helical" evidence="8">
    <location>
        <begin position="47"/>
        <end position="69"/>
    </location>
</feature>
<dbReference type="PANTHER" id="PTHR43528:SF1">
    <property type="entry name" value="ALPHA-KETOGLUTARATE PERMEASE"/>
    <property type="match status" value="1"/>
</dbReference>
<evidence type="ECO:0000256" key="1">
    <source>
        <dbReference type="ARBA" id="ARBA00004651"/>
    </source>
</evidence>
<evidence type="ECO:0000259" key="9">
    <source>
        <dbReference type="PROSITE" id="PS50850"/>
    </source>
</evidence>
<keyword evidence="6 8" id="KW-1133">Transmembrane helix</keyword>
<keyword evidence="5" id="KW-0769">Symport</keyword>
<feature type="transmembrane region" description="Helical" evidence="8">
    <location>
        <begin position="265"/>
        <end position="289"/>
    </location>
</feature>
<feature type="transmembrane region" description="Helical" evidence="8">
    <location>
        <begin position="81"/>
        <end position="99"/>
    </location>
</feature>
<gene>
    <name evidence="10" type="ORF">ACFY35_47175</name>
</gene>
<dbReference type="PANTHER" id="PTHR43528">
    <property type="entry name" value="ALPHA-KETOGLUTARATE PERMEASE"/>
    <property type="match status" value="1"/>
</dbReference>
<dbReference type="InterPro" id="IPR036259">
    <property type="entry name" value="MFS_trans_sf"/>
</dbReference>
<keyword evidence="11" id="KW-1185">Reference proteome</keyword>
<organism evidence="10 11">
    <name type="scientific">Paractinoplanes globisporus</name>
    <dbReference type="NCBI Taxonomy" id="113565"/>
    <lineage>
        <taxon>Bacteria</taxon>
        <taxon>Bacillati</taxon>
        <taxon>Actinomycetota</taxon>
        <taxon>Actinomycetes</taxon>
        <taxon>Micromonosporales</taxon>
        <taxon>Micromonosporaceae</taxon>
        <taxon>Paractinoplanes</taxon>
    </lineage>
</organism>
<evidence type="ECO:0000256" key="7">
    <source>
        <dbReference type="ARBA" id="ARBA00023136"/>
    </source>
</evidence>
<accession>A0ABW6WUY5</accession>
<sequence length="435" mass="44720">MAAPTSRRAVVTGGIGTFIEGYDILLYGYLAGVLAQQFFPAGDPTAALLNTFAIFAVGFLVRPIGGLLFGHIGDHFGRRTALVSSILLIAGATVAIGLLPTYDEIGRAAPALLLACRLLQGLSIGGEYVGANILMLEHAGPGRYGRAVSANQVASYLGAAGAAATGLLLTAALTPEQMTTWGWRLPFLAAVPLGVVVLYLRLRMPESPAVDRQGSPALPLAVAARTAKRGMLVFAGWLTMVTLGGFLLFGYMPTYLNRVVGVGPAAAFGVTLGGLAALAAGAIAGGYLVDRYPPRTVAIASAFGVAVTIGPSFLIMQHGTVGAALAGQVVWAWCVGVGATVSALLSVTEFPAPIRYTATALAYNVTVVVLGGTAPYVSTWLVARTGTPLAPAGYLAVMALVALGTAIVGLRPRLRTHLRSFTVVYPASPGESGWQ</sequence>
<dbReference type="RefSeq" id="WP_084699263.1">
    <property type="nucleotide sequence ID" value="NZ_JBIAZU010000010.1"/>
</dbReference>